<feature type="compositionally biased region" description="Polar residues" evidence="2">
    <location>
        <begin position="7"/>
        <end position="20"/>
    </location>
</feature>
<dbReference type="Pfam" id="PF03780">
    <property type="entry name" value="Asp23"/>
    <property type="match status" value="1"/>
</dbReference>
<dbReference type="AlphaFoldDB" id="A0A6J4RJW1"/>
<evidence type="ECO:0008006" key="4">
    <source>
        <dbReference type="Google" id="ProtNLM"/>
    </source>
</evidence>
<dbReference type="EMBL" id="CADCVR010000010">
    <property type="protein sequence ID" value="CAA9475475.1"/>
    <property type="molecule type" value="Genomic_DNA"/>
</dbReference>
<protein>
    <recommendedName>
        <fullName evidence="4">Alkaline shock protein 23</fullName>
    </recommendedName>
</protein>
<gene>
    <name evidence="3" type="ORF">AVDCRST_MAG53-267</name>
</gene>
<evidence type="ECO:0000256" key="2">
    <source>
        <dbReference type="SAM" id="MobiDB-lite"/>
    </source>
</evidence>
<comment type="similarity">
    <text evidence="1">Belongs to the asp23 family.</text>
</comment>
<feature type="region of interest" description="Disordered" evidence="2">
    <location>
        <begin position="1"/>
        <end position="37"/>
    </location>
</feature>
<reference evidence="3" key="1">
    <citation type="submission" date="2020-02" db="EMBL/GenBank/DDBJ databases">
        <authorList>
            <person name="Meier V. D."/>
        </authorList>
    </citation>
    <scope>NUCLEOTIDE SEQUENCE</scope>
    <source>
        <strain evidence="3">AVDCRST_MAG53</strain>
    </source>
</reference>
<proteinExistence type="inferred from homology"/>
<dbReference type="PANTHER" id="PTHR34297:SF3">
    <property type="entry name" value="ALKALINE SHOCK PROTEIN 23"/>
    <property type="match status" value="1"/>
</dbReference>
<dbReference type="PANTHER" id="PTHR34297">
    <property type="entry name" value="HYPOTHETICAL CYTOSOLIC PROTEIN-RELATED"/>
    <property type="match status" value="1"/>
</dbReference>
<organism evidence="3">
    <name type="scientific">uncultured Solirubrobacteraceae bacterium</name>
    <dbReference type="NCBI Taxonomy" id="1162706"/>
    <lineage>
        <taxon>Bacteria</taxon>
        <taxon>Bacillati</taxon>
        <taxon>Actinomycetota</taxon>
        <taxon>Thermoleophilia</taxon>
        <taxon>Solirubrobacterales</taxon>
        <taxon>Solirubrobacteraceae</taxon>
        <taxon>environmental samples</taxon>
    </lineage>
</organism>
<dbReference type="InterPro" id="IPR005531">
    <property type="entry name" value="Asp23"/>
</dbReference>
<sequence>MSDSESEGTTSRPSGGQSLERTPGGGEKAGPLQSSKGSTKVADVVVTKVAGIAAREVNGVHSLGGGASRALSSVTQRVGLGDERSQGVSVEVGEREAAVDLTIVIEYGESIPTATQAIRENVIRRVEGICGLVVTEVNIAVNDLYFPGDDVPDPEQPPRVA</sequence>
<accession>A0A6J4RJW1</accession>
<name>A0A6J4RJW1_9ACTN</name>
<evidence type="ECO:0000256" key="1">
    <source>
        <dbReference type="ARBA" id="ARBA00005721"/>
    </source>
</evidence>
<evidence type="ECO:0000313" key="3">
    <source>
        <dbReference type="EMBL" id="CAA9475475.1"/>
    </source>
</evidence>